<dbReference type="RefSeq" id="WP_089727820.1">
    <property type="nucleotide sequence ID" value="NZ_FNGI01000004.1"/>
</dbReference>
<sequence length="234" mass="24290">MKYALVTGGTRGIGAGVARSLARGGYRVVATGVSEEEVGDFAASEGITAQQLDVTSQQQVDALIASFERLDAVVNCAGIIQRGGSEFEPDKFARTLEVNLTGTLRICQAAKAKLADGGGSIVNTASMLSYFGSASAPGYAASKGGVAQLTRSLAAAWAMEGIRVNAVAPGWIATELTRPLIESDERSGMILARTPMGRWGEPDEIGDVVLFLLSEQARFVTGAILPVDGGYSSV</sequence>
<dbReference type="GO" id="GO:0016616">
    <property type="term" value="F:oxidoreductase activity, acting on the CH-OH group of donors, NAD or NADP as acceptor"/>
    <property type="evidence" value="ECO:0007669"/>
    <property type="project" value="TreeGrafter"/>
</dbReference>
<name>A0A1G9KQI7_9GAMM</name>
<dbReference type="PANTHER" id="PTHR42760:SF40">
    <property type="entry name" value="3-OXOACYL-[ACYL-CARRIER-PROTEIN] REDUCTASE, CHLOROPLASTIC"/>
    <property type="match status" value="1"/>
</dbReference>
<dbReference type="PANTHER" id="PTHR42760">
    <property type="entry name" value="SHORT-CHAIN DEHYDROGENASES/REDUCTASES FAMILY MEMBER"/>
    <property type="match status" value="1"/>
</dbReference>
<dbReference type="Proteomes" id="UP000198654">
    <property type="component" value="Unassembled WGS sequence"/>
</dbReference>
<evidence type="ECO:0000313" key="3">
    <source>
        <dbReference type="Proteomes" id="UP000198654"/>
    </source>
</evidence>
<dbReference type="CDD" id="cd05233">
    <property type="entry name" value="SDR_c"/>
    <property type="match status" value="1"/>
</dbReference>
<proteinExistence type="inferred from homology"/>
<dbReference type="InterPro" id="IPR020904">
    <property type="entry name" value="Sc_DH/Rdtase_CS"/>
</dbReference>
<evidence type="ECO:0000313" key="2">
    <source>
        <dbReference type="EMBL" id="SDL51961.1"/>
    </source>
</evidence>
<accession>A0A1G9KQI7</accession>
<dbReference type="Pfam" id="PF13561">
    <property type="entry name" value="adh_short_C2"/>
    <property type="match status" value="1"/>
</dbReference>
<dbReference type="STRING" id="119000.SAMN05661010_01876"/>
<evidence type="ECO:0000256" key="1">
    <source>
        <dbReference type="ARBA" id="ARBA00006484"/>
    </source>
</evidence>
<dbReference type="OrthoDB" id="9803333at2"/>
<organism evidence="2 3">
    <name type="scientific">Modicisalibacter muralis</name>
    <dbReference type="NCBI Taxonomy" id="119000"/>
    <lineage>
        <taxon>Bacteria</taxon>
        <taxon>Pseudomonadati</taxon>
        <taxon>Pseudomonadota</taxon>
        <taxon>Gammaproteobacteria</taxon>
        <taxon>Oceanospirillales</taxon>
        <taxon>Halomonadaceae</taxon>
        <taxon>Modicisalibacter</taxon>
    </lineage>
</organism>
<gene>
    <name evidence="2" type="ORF">SAMN05661010_01876</name>
</gene>
<dbReference type="SUPFAM" id="SSF51735">
    <property type="entry name" value="NAD(P)-binding Rossmann-fold domains"/>
    <property type="match status" value="1"/>
</dbReference>
<dbReference type="EMBL" id="FNGI01000004">
    <property type="protein sequence ID" value="SDL51961.1"/>
    <property type="molecule type" value="Genomic_DNA"/>
</dbReference>
<keyword evidence="3" id="KW-1185">Reference proteome</keyword>
<dbReference type="PRINTS" id="PR00081">
    <property type="entry name" value="GDHRDH"/>
</dbReference>
<dbReference type="Gene3D" id="3.40.50.720">
    <property type="entry name" value="NAD(P)-binding Rossmann-like Domain"/>
    <property type="match status" value="1"/>
</dbReference>
<dbReference type="InterPro" id="IPR036291">
    <property type="entry name" value="NAD(P)-bd_dom_sf"/>
</dbReference>
<dbReference type="FunFam" id="3.40.50.720:FF:000084">
    <property type="entry name" value="Short-chain dehydrogenase reductase"/>
    <property type="match status" value="1"/>
</dbReference>
<comment type="similarity">
    <text evidence="1">Belongs to the short-chain dehydrogenases/reductases (SDR) family.</text>
</comment>
<protein>
    <submittedName>
        <fullName evidence="2">NAD(P)-dependent dehydrogenase, short-chain alcohol dehydrogenase family</fullName>
    </submittedName>
</protein>
<dbReference type="PRINTS" id="PR00080">
    <property type="entry name" value="SDRFAMILY"/>
</dbReference>
<reference evidence="2 3" key="1">
    <citation type="submission" date="2016-10" db="EMBL/GenBank/DDBJ databases">
        <authorList>
            <person name="de Groot N.N."/>
        </authorList>
    </citation>
    <scope>NUCLEOTIDE SEQUENCE [LARGE SCALE GENOMIC DNA]</scope>
    <source>
        <strain evidence="2 3">DSM 14789</strain>
    </source>
</reference>
<dbReference type="AlphaFoldDB" id="A0A1G9KQI7"/>
<dbReference type="InterPro" id="IPR002347">
    <property type="entry name" value="SDR_fam"/>
</dbReference>
<dbReference type="GO" id="GO:0030497">
    <property type="term" value="P:fatty acid elongation"/>
    <property type="evidence" value="ECO:0007669"/>
    <property type="project" value="TreeGrafter"/>
</dbReference>
<dbReference type="PROSITE" id="PS00061">
    <property type="entry name" value="ADH_SHORT"/>
    <property type="match status" value="1"/>
</dbReference>